<evidence type="ECO:0000313" key="1">
    <source>
        <dbReference type="EMBL" id="AWB92627.1"/>
    </source>
</evidence>
<name>A0A2S0WMU1_9ACTN</name>
<dbReference type="RefSeq" id="WP_108578272.1">
    <property type="nucleotide sequence ID" value="NZ_CP026952.1"/>
</dbReference>
<reference evidence="2" key="1">
    <citation type="submission" date="2018-01" db="EMBL/GenBank/DDBJ databases">
        <authorList>
            <person name="Li J."/>
        </authorList>
    </citation>
    <scope>NUCLEOTIDE SEQUENCE [LARGE SCALE GENOMIC DNA]</scope>
    <source>
        <strain evidence="2">592</strain>
    </source>
</reference>
<evidence type="ECO:0000313" key="2">
    <source>
        <dbReference type="Proteomes" id="UP000244384"/>
    </source>
</evidence>
<sequence length="262" mass="28481">MTDIGEVRFGGRAKWGRVTSHLVLAALGAFLTVVAFVAVPADVHAVRALGWYTLAATVLTLAVTAALAGVGQLPTLHAASVDGDEGRGVEAWPWEWRYDLALDLGLGIVLVVVAAIGAAAGNGWLAPSVVVALAAAWFLVRVGLSLSGRRRNEALWLTRGDLVHDTVNGRGRCGRDHVTRVSTIDRFVIADVDTATTQKLPPRPWRRRRRLNDPRTMVFDTSMTGHTPEQIADWLRTELRLEDPRPLGGSPRSATRRRHTRG</sequence>
<accession>A0A2S0WMU1</accession>
<gene>
    <name evidence="1" type="ORF">C3E78_10685</name>
</gene>
<keyword evidence="2" id="KW-1185">Reference proteome</keyword>
<dbReference type="AlphaFoldDB" id="A0A2S0WMU1"/>
<protein>
    <submittedName>
        <fullName evidence="1">Uncharacterized protein</fullName>
    </submittedName>
</protein>
<dbReference type="Proteomes" id="UP000244384">
    <property type="component" value="Chromosome"/>
</dbReference>
<accession>A0A5F2EVF7</accession>
<dbReference type="EMBL" id="CP026952">
    <property type="protein sequence ID" value="AWB92627.1"/>
    <property type="molecule type" value="Genomic_DNA"/>
</dbReference>
<organism evidence="1 2">
    <name type="scientific">Aeromicrobium chenweiae</name>
    <dbReference type="NCBI Taxonomy" id="2079793"/>
    <lineage>
        <taxon>Bacteria</taxon>
        <taxon>Bacillati</taxon>
        <taxon>Actinomycetota</taxon>
        <taxon>Actinomycetes</taxon>
        <taxon>Propionibacteriales</taxon>
        <taxon>Nocardioidaceae</taxon>
        <taxon>Aeromicrobium</taxon>
    </lineage>
</organism>
<proteinExistence type="predicted"/>
<dbReference type="KEGG" id="aez:C3E78_10685"/>